<dbReference type="PANTHER" id="PTHR24177">
    <property type="entry name" value="CASKIN"/>
    <property type="match status" value="1"/>
</dbReference>
<reference evidence="3" key="1">
    <citation type="submission" date="2016-06" db="EMBL/GenBank/DDBJ databases">
        <title>Parallel loss of symbiosis genes in relatives of nitrogen-fixing non-legume Parasponia.</title>
        <authorList>
            <person name="Van Velzen R."/>
            <person name="Holmer R."/>
            <person name="Bu F."/>
            <person name="Rutten L."/>
            <person name="Van Zeijl A."/>
            <person name="Liu W."/>
            <person name="Santuari L."/>
            <person name="Cao Q."/>
            <person name="Sharma T."/>
            <person name="Shen D."/>
            <person name="Roswanjaya Y."/>
            <person name="Wardhani T."/>
            <person name="Kalhor M.S."/>
            <person name="Jansen J."/>
            <person name="Van den Hoogen J."/>
            <person name="Gungor B."/>
            <person name="Hartog M."/>
            <person name="Hontelez J."/>
            <person name="Verver J."/>
            <person name="Yang W.-C."/>
            <person name="Schijlen E."/>
            <person name="Repin R."/>
            <person name="Schilthuizen M."/>
            <person name="Schranz E."/>
            <person name="Heidstra R."/>
            <person name="Miyata K."/>
            <person name="Fedorova E."/>
            <person name="Kohlen W."/>
            <person name="Bisseling T."/>
            <person name="Smit S."/>
            <person name="Geurts R."/>
        </authorList>
    </citation>
    <scope>NUCLEOTIDE SEQUENCE [LARGE SCALE GENOMIC DNA]</scope>
    <source>
        <strain evidence="3">cv. WU1-14</strain>
    </source>
</reference>
<feature type="transmembrane region" description="Helical" evidence="1">
    <location>
        <begin position="284"/>
        <end position="309"/>
    </location>
</feature>
<gene>
    <name evidence="2" type="ORF">PanWU01x14_287770</name>
</gene>
<dbReference type="EMBL" id="JXTB01000410">
    <property type="protein sequence ID" value="PON41661.1"/>
    <property type="molecule type" value="Genomic_DNA"/>
</dbReference>
<dbReference type="InterPro" id="IPR036770">
    <property type="entry name" value="Ankyrin_rpt-contain_sf"/>
</dbReference>
<evidence type="ECO:0000256" key="1">
    <source>
        <dbReference type="SAM" id="Phobius"/>
    </source>
</evidence>
<keyword evidence="3" id="KW-1185">Reference proteome</keyword>
<organism evidence="2 3">
    <name type="scientific">Parasponia andersonii</name>
    <name type="common">Sponia andersonii</name>
    <dbReference type="NCBI Taxonomy" id="3476"/>
    <lineage>
        <taxon>Eukaryota</taxon>
        <taxon>Viridiplantae</taxon>
        <taxon>Streptophyta</taxon>
        <taxon>Embryophyta</taxon>
        <taxon>Tracheophyta</taxon>
        <taxon>Spermatophyta</taxon>
        <taxon>Magnoliopsida</taxon>
        <taxon>eudicotyledons</taxon>
        <taxon>Gunneridae</taxon>
        <taxon>Pentapetalae</taxon>
        <taxon>rosids</taxon>
        <taxon>fabids</taxon>
        <taxon>Rosales</taxon>
        <taxon>Cannabaceae</taxon>
        <taxon>Parasponia</taxon>
    </lineage>
</organism>
<dbReference type="InterPro" id="IPR002110">
    <property type="entry name" value="Ankyrin_rpt"/>
</dbReference>
<comment type="caution">
    <text evidence="2">The sequence shown here is derived from an EMBL/GenBank/DDBJ whole genome shotgun (WGS) entry which is preliminary data.</text>
</comment>
<protein>
    <submittedName>
        <fullName evidence="2">Transmembrane protein</fullName>
    </submittedName>
</protein>
<evidence type="ECO:0000313" key="2">
    <source>
        <dbReference type="EMBL" id="PON41661.1"/>
    </source>
</evidence>
<keyword evidence="1 2" id="KW-0812">Transmembrane</keyword>
<dbReference type="OrthoDB" id="1921232at2759"/>
<dbReference type="SMART" id="SM00248">
    <property type="entry name" value="ANK"/>
    <property type="match status" value="3"/>
</dbReference>
<evidence type="ECO:0000313" key="3">
    <source>
        <dbReference type="Proteomes" id="UP000237105"/>
    </source>
</evidence>
<keyword evidence="1" id="KW-1133">Transmembrane helix</keyword>
<dbReference type="GO" id="GO:0016020">
    <property type="term" value="C:membrane"/>
    <property type="evidence" value="ECO:0007669"/>
    <property type="project" value="TreeGrafter"/>
</dbReference>
<keyword evidence="1" id="KW-0472">Membrane</keyword>
<name>A0A2P5AYV1_PARAD</name>
<dbReference type="STRING" id="3476.A0A2P5AYV1"/>
<dbReference type="PANTHER" id="PTHR24177:SF356">
    <property type="entry name" value="ANKYRIN REPEAT PLANT-LIKE PROTEIN"/>
    <property type="match status" value="1"/>
</dbReference>
<accession>A0A2P5AYV1</accession>
<dbReference type="SUPFAM" id="SSF48403">
    <property type="entry name" value="Ankyrin repeat"/>
    <property type="match status" value="1"/>
</dbReference>
<dbReference type="Gene3D" id="1.25.40.20">
    <property type="entry name" value="Ankyrin repeat-containing domain"/>
    <property type="match status" value="2"/>
</dbReference>
<sequence>MMSNEELELRDNKDNTAFSLAVATGAVEAAQIMLRRNINLATIRGGERMTPLYMAALFGRFEMSSGLYSIMEESFQEKDRIGIFFTFINTGLYEISLKMVEEDTSLAIARDKDNKTALHLLAQTPSAFDNQSPKGWSKLIKSRLQFRFQRNLKQAKALELVRCLWRYVLDLGDEEVMDLIHYPSELLFDATKLGNFVFLAELISSYPDLLWETDRRNRSIIHIAVLNRHANIFNLIHEIGSIKDILATFEDDEDNNILHLAAKLPPPERLNTVSGAALQMQQELLWFEVCTSYFLSVYILQLYMVAIIIKIF</sequence>
<dbReference type="AlphaFoldDB" id="A0A2P5AYV1"/>
<dbReference type="Proteomes" id="UP000237105">
    <property type="component" value="Unassembled WGS sequence"/>
</dbReference>
<proteinExistence type="predicted"/>